<evidence type="ECO:0000256" key="7">
    <source>
        <dbReference type="SAM" id="Phobius"/>
    </source>
</evidence>
<evidence type="ECO:0000256" key="6">
    <source>
        <dbReference type="ARBA" id="ARBA00023136"/>
    </source>
</evidence>
<keyword evidence="4 7" id="KW-0812">Transmembrane</keyword>
<gene>
    <name evidence="8" type="ORF">J120_00450</name>
</gene>
<dbReference type="InterPro" id="IPR051907">
    <property type="entry name" value="DoxX-like_oxidoreductase"/>
</dbReference>
<proteinExistence type="inferred from homology"/>
<organism evidence="8 9">
    <name type="scientific">candidate division TM6 bacterium JCVI TM6SC1</name>
    <dbReference type="NCBI Taxonomy" id="1306947"/>
    <lineage>
        <taxon>Bacteria</taxon>
        <taxon>Candidatus Babelota</taxon>
        <taxon>Vermiphilus</taxon>
    </lineage>
</organism>
<keyword evidence="5 7" id="KW-1133">Transmembrane helix</keyword>
<dbReference type="InterPro" id="IPR032808">
    <property type="entry name" value="DoxX"/>
</dbReference>
<keyword evidence="3" id="KW-1003">Cell membrane</keyword>
<dbReference type="GO" id="GO:0005886">
    <property type="term" value="C:plasma membrane"/>
    <property type="evidence" value="ECO:0007669"/>
    <property type="project" value="UniProtKB-SubCell"/>
</dbReference>
<feature type="transmembrane region" description="Helical" evidence="7">
    <location>
        <begin position="105"/>
        <end position="127"/>
    </location>
</feature>
<evidence type="ECO:0000256" key="4">
    <source>
        <dbReference type="ARBA" id="ARBA00022692"/>
    </source>
</evidence>
<dbReference type="Proteomes" id="UP000032214">
    <property type="component" value="Unassembled WGS sequence"/>
</dbReference>
<dbReference type="STRING" id="1306947.J120_00450"/>
<evidence type="ECO:0000256" key="5">
    <source>
        <dbReference type="ARBA" id="ARBA00022989"/>
    </source>
</evidence>
<dbReference type="Pfam" id="PF07681">
    <property type="entry name" value="DoxX"/>
    <property type="match status" value="1"/>
</dbReference>
<evidence type="ECO:0000256" key="3">
    <source>
        <dbReference type="ARBA" id="ARBA00022475"/>
    </source>
</evidence>
<dbReference type="PANTHER" id="PTHR33452:SF1">
    <property type="entry name" value="INNER MEMBRANE PROTEIN YPHA-RELATED"/>
    <property type="match status" value="1"/>
</dbReference>
<dbReference type="eggNOG" id="COG2259">
    <property type="taxonomic scope" value="Bacteria"/>
</dbReference>
<protein>
    <recommendedName>
        <fullName evidence="10">DoxX family protein</fullName>
    </recommendedName>
</protein>
<comment type="similarity">
    <text evidence="2">Belongs to the DoxX family.</text>
</comment>
<comment type="subcellular location">
    <subcellularLocation>
        <location evidence="1">Cell membrane</location>
        <topology evidence="1">Multi-pass membrane protein</topology>
    </subcellularLocation>
</comment>
<comment type="caution">
    <text evidence="8">The sequence shown here is derived from an EMBL/GenBank/DDBJ whole genome shotgun (WGS) entry which is preliminary data.</text>
</comment>
<evidence type="ECO:0000313" key="8">
    <source>
        <dbReference type="EMBL" id="KIX85710.1"/>
    </source>
</evidence>
<keyword evidence="9" id="KW-1185">Reference proteome</keyword>
<evidence type="ECO:0000256" key="1">
    <source>
        <dbReference type="ARBA" id="ARBA00004651"/>
    </source>
</evidence>
<dbReference type="PANTHER" id="PTHR33452">
    <property type="entry name" value="OXIDOREDUCTASE CATD-RELATED"/>
    <property type="match status" value="1"/>
</dbReference>
<evidence type="ECO:0000313" key="9">
    <source>
        <dbReference type="Proteomes" id="UP000032214"/>
    </source>
</evidence>
<keyword evidence="6 7" id="KW-0472">Membrane</keyword>
<accession>A0A0D2I3K4</accession>
<feature type="transmembrane region" description="Helical" evidence="7">
    <location>
        <begin position="64"/>
        <end position="93"/>
    </location>
</feature>
<evidence type="ECO:0008006" key="10">
    <source>
        <dbReference type="Google" id="ProtNLM"/>
    </source>
</evidence>
<name>A0A0D2I3K4_9BACT</name>
<sequence>MNPQIALTAIRTITGITLALHGAQKVFGAFGGSGLASFAQFLAPLGVPIWLSHLAAYCEFISGVMLVLGVATEIGALLGIGVMIGAIFLVHISHGFFLENNGYEYALNLLVACCALLVGGSGDYALFDPFKRDIQIDLDTHLL</sequence>
<dbReference type="EMBL" id="ARQD01000001">
    <property type="protein sequence ID" value="KIX85710.1"/>
    <property type="molecule type" value="Genomic_DNA"/>
</dbReference>
<dbReference type="AlphaFoldDB" id="A0A0D2I3K4"/>
<reference evidence="8 9" key="1">
    <citation type="journal article" date="2013" name="Proc. Natl. Acad. Sci. U.S.A.">
        <title>Candidate phylum TM6 genome recovered from a hospital sink biofilm provides genomic insights into this uncultivated phylum.</title>
        <authorList>
            <person name="McLean J.S."/>
            <person name="Lombardo M.J."/>
            <person name="Badger J.H."/>
            <person name="Edlund A."/>
            <person name="Novotny M."/>
            <person name="Yee-Greenbaum J."/>
            <person name="Vyahhi N."/>
            <person name="Hall A.P."/>
            <person name="Yang Y."/>
            <person name="Dupont C.L."/>
            <person name="Ziegler M.G."/>
            <person name="Chitsaz H."/>
            <person name="Allen A.E."/>
            <person name="Yooseph S."/>
            <person name="Tesler G."/>
            <person name="Pevzner P.A."/>
            <person name="Friedman R.M."/>
            <person name="Nealson K.H."/>
            <person name="Venter J.C."/>
            <person name="Lasken R.S."/>
        </authorList>
    </citation>
    <scope>NUCLEOTIDE SEQUENCE [LARGE SCALE GENOMIC DNA]</scope>
    <source>
        <strain evidence="8 9">TM6SC1</strain>
    </source>
</reference>
<evidence type="ECO:0000256" key="2">
    <source>
        <dbReference type="ARBA" id="ARBA00006679"/>
    </source>
</evidence>